<dbReference type="CDD" id="cd02440">
    <property type="entry name" value="AdoMet_MTases"/>
    <property type="match status" value="1"/>
</dbReference>
<comment type="pathway">
    <text evidence="5">Amine and polyamine biosynthesis; spermidine biosynthesis; spermidine from putrescine: step 1/1.</text>
</comment>
<feature type="domain" description="PABS" evidence="9">
    <location>
        <begin position="4"/>
        <end position="237"/>
    </location>
</feature>
<feature type="active site" description="Proton acceptor" evidence="5 6">
    <location>
        <position position="158"/>
    </location>
</feature>
<evidence type="ECO:0000313" key="10">
    <source>
        <dbReference type="EMBL" id="HDL90322.1"/>
    </source>
</evidence>
<feature type="binding site" evidence="5">
    <location>
        <position position="165"/>
    </location>
    <ligand>
        <name>S-methyl-5'-thioadenosine</name>
        <dbReference type="ChEBI" id="CHEBI:17509"/>
    </ligand>
</feature>
<proteinExistence type="inferred from homology"/>
<dbReference type="InterPro" id="IPR037163">
    <property type="entry name" value="Spermidine_synt_N_sf"/>
</dbReference>
<comment type="caution">
    <text evidence="5">Lacks conserved residue(s) required for the propagation of feature annotation.</text>
</comment>
<dbReference type="PANTHER" id="PTHR11558">
    <property type="entry name" value="SPERMIDINE/SPERMINE SYNTHASE"/>
    <property type="match status" value="1"/>
</dbReference>
<dbReference type="GO" id="GO:0004766">
    <property type="term" value="F:spermidine synthase activity"/>
    <property type="evidence" value="ECO:0007669"/>
    <property type="project" value="UniProtKB-UniRule"/>
</dbReference>
<dbReference type="PROSITE" id="PS51006">
    <property type="entry name" value="PABS_2"/>
    <property type="match status" value="1"/>
</dbReference>
<evidence type="ECO:0000256" key="5">
    <source>
        <dbReference type="HAMAP-Rule" id="MF_00198"/>
    </source>
</evidence>
<feature type="binding site" evidence="5">
    <location>
        <position position="88"/>
    </location>
    <ligand>
        <name>spermidine</name>
        <dbReference type="ChEBI" id="CHEBI:57834"/>
    </ligand>
</feature>
<dbReference type="InterPro" id="IPR001045">
    <property type="entry name" value="Spermi_synthase"/>
</dbReference>
<gene>
    <name evidence="5" type="primary">speE</name>
    <name evidence="10" type="ORF">ENG14_05405</name>
</gene>
<dbReference type="HAMAP" id="MF_00198">
    <property type="entry name" value="Spermidine_synth"/>
    <property type="match status" value="1"/>
</dbReference>
<feature type="binding site" evidence="5">
    <location>
        <position position="33"/>
    </location>
    <ligand>
        <name>S-methyl-5'-thioadenosine</name>
        <dbReference type="ChEBI" id="CHEBI:17509"/>
    </ligand>
</feature>
<dbReference type="Proteomes" id="UP000886355">
    <property type="component" value="Unassembled WGS sequence"/>
</dbReference>
<feature type="binding site" evidence="5">
    <location>
        <position position="108"/>
    </location>
    <ligand>
        <name>S-methyl-5'-thioadenosine</name>
        <dbReference type="ChEBI" id="CHEBI:17509"/>
    </ligand>
</feature>
<dbReference type="FunFam" id="3.40.50.150:FF:000088">
    <property type="entry name" value="Polyamine aminopropyltransferase"/>
    <property type="match status" value="1"/>
</dbReference>
<dbReference type="PROSITE" id="PS01330">
    <property type="entry name" value="PABS_1"/>
    <property type="match status" value="1"/>
</dbReference>
<dbReference type="SUPFAM" id="SSF53335">
    <property type="entry name" value="S-adenosyl-L-methionine-dependent methyltransferases"/>
    <property type="match status" value="1"/>
</dbReference>
<comment type="similarity">
    <text evidence="1 5 7">Belongs to the spermidine/spermine synthase family.</text>
</comment>
<dbReference type="UniPathway" id="UPA00248">
    <property type="reaction ID" value="UER00314"/>
</dbReference>
<accession>A0A7C1AYU3</accession>
<comment type="catalytic activity">
    <reaction evidence="5 8">
        <text>S-adenosyl 3-(methylsulfanyl)propylamine + putrescine = S-methyl-5'-thioadenosine + spermidine + H(+)</text>
        <dbReference type="Rhea" id="RHEA:12721"/>
        <dbReference type="ChEBI" id="CHEBI:15378"/>
        <dbReference type="ChEBI" id="CHEBI:17509"/>
        <dbReference type="ChEBI" id="CHEBI:57443"/>
        <dbReference type="ChEBI" id="CHEBI:57834"/>
        <dbReference type="ChEBI" id="CHEBI:326268"/>
        <dbReference type="EC" id="2.5.1.16"/>
    </reaction>
</comment>
<evidence type="ECO:0000256" key="8">
    <source>
        <dbReference type="RuleBase" id="RU003837"/>
    </source>
</evidence>
<evidence type="ECO:0000256" key="6">
    <source>
        <dbReference type="PROSITE-ProRule" id="PRU00354"/>
    </source>
</evidence>
<dbReference type="Pfam" id="PF01564">
    <property type="entry name" value="Spermine_synth"/>
    <property type="match status" value="1"/>
</dbReference>
<reference evidence="10" key="1">
    <citation type="journal article" date="2020" name="mSystems">
        <title>Genome- and Community-Level Interaction Insights into Carbon Utilization and Element Cycling Functions of Hydrothermarchaeota in Hydrothermal Sediment.</title>
        <authorList>
            <person name="Zhou Z."/>
            <person name="Liu Y."/>
            <person name="Xu W."/>
            <person name="Pan J."/>
            <person name="Luo Z.H."/>
            <person name="Li M."/>
        </authorList>
    </citation>
    <scope>NUCLEOTIDE SEQUENCE [LARGE SCALE GENOMIC DNA]</scope>
    <source>
        <strain evidence="10">HyVt-19</strain>
    </source>
</reference>
<dbReference type="EC" id="2.5.1.16" evidence="5"/>
<dbReference type="InterPro" id="IPR035246">
    <property type="entry name" value="Spermidine_synt_N"/>
</dbReference>
<dbReference type="EMBL" id="DQZW01000254">
    <property type="protein sequence ID" value="HDL90322.1"/>
    <property type="molecule type" value="Genomic_DNA"/>
</dbReference>
<dbReference type="NCBIfam" id="TIGR00417">
    <property type="entry name" value="speE"/>
    <property type="match status" value="1"/>
</dbReference>
<evidence type="ECO:0000256" key="7">
    <source>
        <dbReference type="RuleBase" id="RU003836"/>
    </source>
</evidence>
<evidence type="ECO:0000256" key="1">
    <source>
        <dbReference type="ARBA" id="ARBA00007867"/>
    </source>
</evidence>
<dbReference type="InterPro" id="IPR030374">
    <property type="entry name" value="PABS"/>
</dbReference>
<evidence type="ECO:0000259" key="9">
    <source>
        <dbReference type="PROSITE" id="PS51006"/>
    </source>
</evidence>
<comment type="function">
    <text evidence="5">Catalyzes the irreversible transfer of a propylamine group from the amino donor S-adenosylmethioninamine (decarboxy-AdoMet) to putrescine (1,4-diaminobutane) to yield spermidine.</text>
</comment>
<organism evidence="10">
    <name type="scientific">Thermodesulforhabdus norvegica</name>
    <dbReference type="NCBI Taxonomy" id="39841"/>
    <lineage>
        <taxon>Bacteria</taxon>
        <taxon>Pseudomonadati</taxon>
        <taxon>Thermodesulfobacteriota</taxon>
        <taxon>Syntrophobacteria</taxon>
        <taxon>Syntrophobacterales</taxon>
        <taxon>Thermodesulforhabdaceae</taxon>
        <taxon>Thermodesulforhabdus</taxon>
    </lineage>
</organism>
<dbReference type="NCBIfam" id="NF002010">
    <property type="entry name" value="PRK00811.1"/>
    <property type="match status" value="1"/>
</dbReference>
<feature type="binding site" evidence="5">
    <location>
        <position position="64"/>
    </location>
    <ligand>
        <name>spermidine</name>
        <dbReference type="ChEBI" id="CHEBI:57834"/>
    </ligand>
</feature>
<keyword evidence="3 5" id="KW-0745">Spermidine biosynthesis</keyword>
<dbReference type="Gene3D" id="3.40.50.150">
    <property type="entry name" value="Vaccinia Virus protein VP39"/>
    <property type="match status" value="1"/>
</dbReference>
<evidence type="ECO:0000256" key="2">
    <source>
        <dbReference type="ARBA" id="ARBA00022679"/>
    </source>
</evidence>
<feature type="binding site" evidence="5">
    <location>
        <begin position="140"/>
        <end position="141"/>
    </location>
    <ligand>
        <name>S-methyl-5'-thioadenosine</name>
        <dbReference type="ChEBI" id="CHEBI:17509"/>
    </ligand>
</feature>
<dbReference type="PANTHER" id="PTHR11558:SF11">
    <property type="entry name" value="SPERMIDINE SYNTHASE"/>
    <property type="match status" value="1"/>
</dbReference>
<dbReference type="Gene3D" id="2.30.140.10">
    <property type="entry name" value="Spermidine synthase, tetramerisation domain"/>
    <property type="match status" value="1"/>
</dbReference>
<comment type="subunit">
    <text evidence="5">Homodimer or homotetramer.</text>
</comment>
<evidence type="ECO:0000256" key="3">
    <source>
        <dbReference type="ARBA" id="ARBA00023066"/>
    </source>
</evidence>
<name>A0A7C1AYU3_9BACT</name>
<dbReference type="Pfam" id="PF17284">
    <property type="entry name" value="Spermine_synt_N"/>
    <property type="match status" value="1"/>
</dbReference>
<keyword evidence="2 5" id="KW-0808">Transferase</keyword>
<dbReference type="InterPro" id="IPR030373">
    <property type="entry name" value="PABS_CS"/>
</dbReference>
<sequence>MKEELIFKEPLTPSMSRIVRVRKIVYSSSTPFQQVDVVETDDYGTVLYLDKRFQTSEAEEFFYHESLVHPAMICHGKPERVLIVGGGDGGALEEVTKYSSVSEIDMVELDEEVTKICQCYLPSVCGKAFDDPRLRLHFGDGRKFVEECDSKYDVIILDLTDPMEPSKYVYTREFYKLCKDLLNSGGILALHSDSPFFYPEAFNTITKTVQSVFPCCKQFVTFIPGYLLDFAFTVCSQEPLLDLSATEAAERLRHQGVRSLRWYDPSVHPFLFTLPLYAQRILENPCSISTDLNPYVIPEM</sequence>
<dbReference type="InterPro" id="IPR029063">
    <property type="entry name" value="SAM-dependent_MTases_sf"/>
</dbReference>
<keyword evidence="4 5" id="KW-0620">Polyamine biosynthesis</keyword>
<evidence type="ECO:0000256" key="4">
    <source>
        <dbReference type="ARBA" id="ARBA00023115"/>
    </source>
</evidence>
<dbReference type="GO" id="GO:0008295">
    <property type="term" value="P:spermidine biosynthetic process"/>
    <property type="evidence" value="ECO:0007669"/>
    <property type="project" value="UniProtKB-UniRule"/>
</dbReference>
<comment type="caution">
    <text evidence="10">The sequence shown here is derived from an EMBL/GenBank/DDBJ whole genome shotgun (WGS) entry which is preliminary data.</text>
</comment>
<dbReference type="AlphaFoldDB" id="A0A7C1AYU3"/>
<protein>
    <recommendedName>
        <fullName evidence="5">Polyamine aminopropyltransferase</fullName>
    </recommendedName>
    <alternativeName>
        <fullName evidence="5">Putrescine aminopropyltransferase</fullName>
        <shortName evidence="5">PAPT</shortName>
    </alternativeName>
    <alternativeName>
        <fullName evidence="5">Spermidine synthase</fullName>
        <shortName evidence="5">SPDS</shortName>
        <shortName evidence="5">SPDSY</shortName>
        <ecNumber evidence="5">2.5.1.16</ecNumber>
    </alternativeName>
</protein>